<protein>
    <submittedName>
        <fullName evidence="1">Uncharacterized protein</fullName>
    </submittedName>
</protein>
<sequence length="95" mass="11422">MFAIQKIARRTPQLLKLTENQRRTFLVTPPRVRVSFLVSASFIERNYIIKWSFEFNFMVHYFELDSSFAVKMCGFMYNVNYVQPEFNLILLRKKG</sequence>
<evidence type="ECO:0000313" key="1">
    <source>
        <dbReference type="EMBL" id="KOC66349.1"/>
    </source>
</evidence>
<dbReference type="AlphaFoldDB" id="A0A0L7R6B0"/>
<proteinExistence type="predicted"/>
<gene>
    <name evidence="1" type="ORF">WH47_07418</name>
</gene>
<name>A0A0L7R6B0_9HYME</name>
<reference evidence="1 2" key="1">
    <citation type="submission" date="2015-07" db="EMBL/GenBank/DDBJ databases">
        <title>The genome of Habropoda laboriosa.</title>
        <authorList>
            <person name="Pan H."/>
            <person name="Kapheim K."/>
        </authorList>
    </citation>
    <scope>NUCLEOTIDE SEQUENCE [LARGE SCALE GENOMIC DNA]</scope>
    <source>
        <strain evidence="1">0110345459</strain>
    </source>
</reference>
<evidence type="ECO:0000313" key="2">
    <source>
        <dbReference type="Proteomes" id="UP000053825"/>
    </source>
</evidence>
<keyword evidence="2" id="KW-1185">Reference proteome</keyword>
<dbReference type="EMBL" id="KQ414648">
    <property type="protein sequence ID" value="KOC66349.1"/>
    <property type="molecule type" value="Genomic_DNA"/>
</dbReference>
<accession>A0A0L7R6B0</accession>
<dbReference type="Proteomes" id="UP000053825">
    <property type="component" value="Unassembled WGS sequence"/>
</dbReference>
<organism evidence="1 2">
    <name type="scientific">Habropoda laboriosa</name>
    <dbReference type="NCBI Taxonomy" id="597456"/>
    <lineage>
        <taxon>Eukaryota</taxon>
        <taxon>Metazoa</taxon>
        <taxon>Ecdysozoa</taxon>
        <taxon>Arthropoda</taxon>
        <taxon>Hexapoda</taxon>
        <taxon>Insecta</taxon>
        <taxon>Pterygota</taxon>
        <taxon>Neoptera</taxon>
        <taxon>Endopterygota</taxon>
        <taxon>Hymenoptera</taxon>
        <taxon>Apocrita</taxon>
        <taxon>Aculeata</taxon>
        <taxon>Apoidea</taxon>
        <taxon>Anthophila</taxon>
        <taxon>Apidae</taxon>
        <taxon>Habropoda</taxon>
    </lineage>
</organism>